<gene>
    <name evidence="8" type="primary">foxl3</name>
</gene>
<dbReference type="PANTHER" id="PTHR11829">
    <property type="entry name" value="FORKHEAD BOX PROTEIN"/>
    <property type="match status" value="1"/>
</dbReference>
<dbReference type="InterPro" id="IPR001766">
    <property type="entry name" value="Fork_head_dom"/>
</dbReference>
<dbReference type="InterPro" id="IPR030456">
    <property type="entry name" value="TF_fork_head_CS_2"/>
</dbReference>
<keyword evidence="3 4" id="KW-0539">Nucleus</keyword>
<organism evidence="7 8">
    <name type="scientific">Austrofundulus limnaeus</name>
    <name type="common">Annual killifish</name>
    <dbReference type="NCBI Taxonomy" id="52670"/>
    <lineage>
        <taxon>Eukaryota</taxon>
        <taxon>Metazoa</taxon>
        <taxon>Chordata</taxon>
        <taxon>Craniata</taxon>
        <taxon>Vertebrata</taxon>
        <taxon>Euteleostomi</taxon>
        <taxon>Actinopterygii</taxon>
        <taxon>Neopterygii</taxon>
        <taxon>Teleostei</taxon>
        <taxon>Neoteleostei</taxon>
        <taxon>Acanthomorphata</taxon>
        <taxon>Ovalentaria</taxon>
        <taxon>Atherinomorphae</taxon>
        <taxon>Cyprinodontiformes</taxon>
        <taxon>Rivulidae</taxon>
        <taxon>Austrofundulus</taxon>
    </lineage>
</organism>
<reference evidence="8" key="1">
    <citation type="submission" date="2025-08" db="UniProtKB">
        <authorList>
            <consortium name="RefSeq"/>
        </authorList>
    </citation>
    <scope>IDENTIFICATION</scope>
    <source>
        <strain evidence="8">Quisiro</strain>
        <tissue evidence="8">Liver</tissue>
    </source>
</reference>
<evidence type="ECO:0000256" key="1">
    <source>
        <dbReference type="ARBA" id="ARBA00004123"/>
    </source>
</evidence>
<dbReference type="GO" id="GO:0005634">
    <property type="term" value="C:nucleus"/>
    <property type="evidence" value="ECO:0007669"/>
    <property type="project" value="UniProtKB-SubCell"/>
</dbReference>
<dbReference type="PROSITE" id="PS00658">
    <property type="entry name" value="FORK_HEAD_2"/>
    <property type="match status" value="1"/>
</dbReference>
<evidence type="ECO:0000256" key="3">
    <source>
        <dbReference type="ARBA" id="ARBA00023242"/>
    </source>
</evidence>
<dbReference type="PROSITE" id="PS50039">
    <property type="entry name" value="FORK_HEAD_3"/>
    <property type="match status" value="1"/>
</dbReference>
<dbReference type="GO" id="GO:0030154">
    <property type="term" value="P:cell differentiation"/>
    <property type="evidence" value="ECO:0007669"/>
    <property type="project" value="TreeGrafter"/>
</dbReference>
<evidence type="ECO:0000256" key="5">
    <source>
        <dbReference type="SAM" id="MobiDB-lite"/>
    </source>
</evidence>
<feature type="compositionally biased region" description="Polar residues" evidence="5">
    <location>
        <begin position="172"/>
        <end position="185"/>
    </location>
</feature>
<feature type="region of interest" description="Disordered" evidence="5">
    <location>
        <begin position="136"/>
        <end position="190"/>
    </location>
</feature>
<sequence length="241" mass="27775">MFDNSHYPFNCFNYDGDGYPSSSTDEEKKMCRPAYSYIALIAMAIQQSPEQRVTLSGIYEFIMKRFPYYRSNQRAWQNSIRHNLSLNSCFIKVPRTEGNEKGKGNYWTFATGCESMLDLFENGNFRRRRRRRNMKIGLRDSGEAPFHPAEGHRHQRATSPLCRLTPERPRSSPRQNHLIPTSSQPRKPESEIKFSIDYILSTPDPPPSGFSSSHGPVRVLPAGPPAHVLEPQQLNLHFWTL</sequence>
<keyword evidence="2 4" id="KW-0238">DNA-binding</keyword>
<comment type="subcellular location">
    <subcellularLocation>
        <location evidence="1 4">Nucleus</location>
    </subcellularLocation>
</comment>
<protein>
    <submittedName>
        <fullName evidence="8">Forkhead box L3</fullName>
    </submittedName>
</protein>
<dbReference type="KEGG" id="alim:106525173"/>
<dbReference type="FunFam" id="1.10.10.10:FF:000266">
    <property type="entry name" value="Forkhead box protein L1"/>
    <property type="match status" value="1"/>
</dbReference>
<accession>A0A2I4C444</accession>
<dbReference type="CTD" id="116033993"/>
<dbReference type="RefSeq" id="XP_013874761.1">
    <property type="nucleotide sequence ID" value="XM_014019307.1"/>
</dbReference>
<dbReference type="Pfam" id="PF00250">
    <property type="entry name" value="Forkhead"/>
    <property type="match status" value="1"/>
</dbReference>
<dbReference type="GO" id="GO:0000981">
    <property type="term" value="F:DNA-binding transcription factor activity, RNA polymerase II-specific"/>
    <property type="evidence" value="ECO:0007669"/>
    <property type="project" value="TreeGrafter"/>
</dbReference>
<dbReference type="SUPFAM" id="SSF46785">
    <property type="entry name" value="Winged helix' DNA-binding domain"/>
    <property type="match status" value="1"/>
</dbReference>
<dbReference type="SMART" id="SM00339">
    <property type="entry name" value="FH"/>
    <property type="match status" value="1"/>
</dbReference>
<feature type="DNA-binding region" description="Fork-head" evidence="4">
    <location>
        <begin position="32"/>
        <end position="130"/>
    </location>
</feature>
<feature type="domain" description="Fork-head" evidence="6">
    <location>
        <begin position="32"/>
        <end position="130"/>
    </location>
</feature>
<evidence type="ECO:0000313" key="8">
    <source>
        <dbReference type="RefSeq" id="XP_013874761.1"/>
    </source>
</evidence>
<dbReference type="InterPro" id="IPR050211">
    <property type="entry name" value="FOX_domain-containing"/>
</dbReference>
<evidence type="ECO:0000313" key="7">
    <source>
        <dbReference type="Proteomes" id="UP000192220"/>
    </source>
</evidence>
<dbReference type="AlphaFoldDB" id="A0A2I4C444"/>
<name>A0A2I4C444_AUSLI</name>
<dbReference type="Proteomes" id="UP000192220">
    <property type="component" value="Unplaced"/>
</dbReference>
<keyword evidence="7" id="KW-1185">Reference proteome</keyword>
<dbReference type="GO" id="GO:0000978">
    <property type="term" value="F:RNA polymerase II cis-regulatory region sequence-specific DNA binding"/>
    <property type="evidence" value="ECO:0007669"/>
    <property type="project" value="TreeGrafter"/>
</dbReference>
<dbReference type="PANTHER" id="PTHR11829:SF211">
    <property type="entry name" value="FORKHEAD BOX PROTEIN L3"/>
    <property type="match status" value="1"/>
</dbReference>
<dbReference type="PRINTS" id="PR00053">
    <property type="entry name" value="FORKHEAD"/>
</dbReference>
<dbReference type="InterPro" id="IPR036390">
    <property type="entry name" value="WH_DNA-bd_sf"/>
</dbReference>
<evidence type="ECO:0000259" key="6">
    <source>
        <dbReference type="PROSITE" id="PS50039"/>
    </source>
</evidence>
<dbReference type="OrthoDB" id="9926427at2759"/>
<dbReference type="InParanoid" id="A0A2I4C444"/>
<dbReference type="Gene3D" id="1.10.10.10">
    <property type="entry name" value="Winged helix-like DNA-binding domain superfamily/Winged helix DNA-binding domain"/>
    <property type="match status" value="1"/>
</dbReference>
<proteinExistence type="predicted"/>
<dbReference type="GO" id="GO:0009653">
    <property type="term" value="P:anatomical structure morphogenesis"/>
    <property type="evidence" value="ECO:0007669"/>
    <property type="project" value="TreeGrafter"/>
</dbReference>
<dbReference type="InterPro" id="IPR036388">
    <property type="entry name" value="WH-like_DNA-bd_sf"/>
</dbReference>
<evidence type="ECO:0000256" key="2">
    <source>
        <dbReference type="ARBA" id="ARBA00023125"/>
    </source>
</evidence>
<evidence type="ECO:0000256" key="4">
    <source>
        <dbReference type="PROSITE-ProRule" id="PRU00089"/>
    </source>
</evidence>